<dbReference type="Pfam" id="PF12900">
    <property type="entry name" value="Pyridox_ox_2"/>
    <property type="match status" value="1"/>
</dbReference>
<dbReference type="AlphaFoldDB" id="A0A1I3QHL0"/>
<name>A0A1I3QHL0_9FLAO</name>
<evidence type="ECO:0000313" key="2">
    <source>
        <dbReference type="Proteomes" id="UP000199559"/>
    </source>
</evidence>
<dbReference type="RefSeq" id="WP_090840392.1">
    <property type="nucleotide sequence ID" value="NZ_FORM01000006.1"/>
</dbReference>
<dbReference type="EMBL" id="FORM01000006">
    <property type="protein sequence ID" value="SFJ32817.1"/>
    <property type="molecule type" value="Genomic_DNA"/>
</dbReference>
<keyword evidence="2" id="KW-1185">Reference proteome</keyword>
<gene>
    <name evidence="1" type="ORF">SAMN05443431_106124</name>
</gene>
<dbReference type="Gene3D" id="2.30.110.10">
    <property type="entry name" value="Electron Transport, Fmn-binding Protein, Chain A"/>
    <property type="match status" value="1"/>
</dbReference>
<reference evidence="2" key="1">
    <citation type="submission" date="2016-10" db="EMBL/GenBank/DDBJ databases">
        <authorList>
            <person name="Varghese N."/>
            <person name="Submissions S."/>
        </authorList>
    </citation>
    <scope>NUCLEOTIDE SEQUENCE [LARGE SCALE GENOMIC DNA]</scope>
    <source>
        <strain evidence="2">DSM 28881</strain>
    </source>
</reference>
<sequence>MFKNLETKEIEYVLENNYIGQIGYIYNNRPFVVPITYYFDKESNAIICYSGDGHKMSAMRKHPTVSLLVSDVDTVTDWKSVLVHGVFEQHFGSDAKAYLHKFSLGIKAVILEKEHSKANFISDFSSKIYKDNVPAIFIIKIEDITGKKRLDFRA</sequence>
<dbReference type="STRING" id="1144750.SAMN05443431_106124"/>
<dbReference type="Proteomes" id="UP000199559">
    <property type="component" value="Unassembled WGS sequence"/>
</dbReference>
<protein>
    <recommendedName>
        <fullName evidence="3">Flavin mononucleotide-binding protein</fullName>
    </recommendedName>
</protein>
<evidence type="ECO:0000313" key="1">
    <source>
        <dbReference type="EMBL" id="SFJ32817.1"/>
    </source>
</evidence>
<proteinExistence type="predicted"/>
<dbReference type="SUPFAM" id="SSF50475">
    <property type="entry name" value="FMN-binding split barrel"/>
    <property type="match status" value="1"/>
</dbReference>
<dbReference type="InterPro" id="IPR012349">
    <property type="entry name" value="Split_barrel_FMN-bd"/>
</dbReference>
<dbReference type="InterPro" id="IPR024747">
    <property type="entry name" value="Pyridox_Oxase-rel"/>
</dbReference>
<organism evidence="1 2">
    <name type="scientific">Olleya namhaensis</name>
    <dbReference type="NCBI Taxonomy" id="1144750"/>
    <lineage>
        <taxon>Bacteria</taxon>
        <taxon>Pseudomonadati</taxon>
        <taxon>Bacteroidota</taxon>
        <taxon>Flavobacteriia</taxon>
        <taxon>Flavobacteriales</taxon>
        <taxon>Flavobacteriaceae</taxon>
    </lineage>
</organism>
<evidence type="ECO:0008006" key="3">
    <source>
        <dbReference type="Google" id="ProtNLM"/>
    </source>
</evidence>
<accession>A0A1I3QHL0</accession>